<dbReference type="EMBL" id="CAMAPE010000004">
    <property type="protein sequence ID" value="CAH9063715.1"/>
    <property type="molecule type" value="Genomic_DNA"/>
</dbReference>
<evidence type="ECO:0000256" key="1">
    <source>
        <dbReference type="SAM" id="MobiDB-lite"/>
    </source>
</evidence>
<reference evidence="3" key="1">
    <citation type="submission" date="2022-07" db="EMBL/GenBank/DDBJ databases">
        <authorList>
            <person name="Macas J."/>
            <person name="Novak P."/>
            <person name="Neumann P."/>
        </authorList>
    </citation>
    <scope>NUCLEOTIDE SEQUENCE</scope>
</reference>
<dbReference type="Pfam" id="PF00462">
    <property type="entry name" value="Glutaredoxin"/>
    <property type="match status" value="1"/>
</dbReference>
<comment type="caution">
    <text evidence="3">The sequence shown here is derived from an EMBL/GenBank/DDBJ whole genome shotgun (WGS) entry which is preliminary data.</text>
</comment>
<dbReference type="Proteomes" id="UP001152484">
    <property type="component" value="Unassembled WGS sequence"/>
</dbReference>
<dbReference type="Gene3D" id="3.40.30.10">
    <property type="entry name" value="Glutaredoxin"/>
    <property type="match status" value="1"/>
</dbReference>
<dbReference type="AlphaFoldDB" id="A0A9P0YKG6"/>
<keyword evidence="4" id="KW-1185">Reference proteome</keyword>
<name>A0A9P0YKG6_CUSEU</name>
<dbReference type="PANTHER" id="PTHR45669:SF12">
    <property type="entry name" value="EMB|CAB85507.1"/>
    <property type="match status" value="1"/>
</dbReference>
<protein>
    <recommendedName>
        <fullName evidence="2">Glutaredoxin domain-containing protein</fullName>
    </recommendedName>
</protein>
<accession>A0A9P0YKG6</accession>
<dbReference type="OrthoDB" id="423313at2759"/>
<dbReference type="PANTHER" id="PTHR45669">
    <property type="entry name" value="GLUTAREDOXIN DOMAIN-CONTAINING CYSTEINE-RICH PROTEIN CG12206-RELATED"/>
    <property type="match status" value="1"/>
</dbReference>
<sequence>MGCVSSKIARKELKRERQFEISSTHVVSLTSSTYGLLQLDDGAADQTPPEPPQCIKKCVTVEIKKSPSPPRKVNQTEVINAWELMEDLDETELPCSIKSKKSPKSRVFLDYRRSPLKLFNQKGVLSPRKFRIFGGAGKENNGVPAASPRKLSGKITVPSPKTTMPLKVYNKLNDNERISHKGSSPDSARIPPRAALAPTPPAVRSLFTAEGLSAEEAEQWIKKASVSTKASIEVDRVIEKFQRICPPGGEDAVVVYTTTLRGIRKTFEDCNTARSILQSHQVRTFERDVSMHSGFKEELRSLMGTTEVKVPLVFVKGRLIGGADEISRLEEEGTLGTLLAGIPRAATGGCGGCGGVRFLCCWECSGSCKVLGEDGKSSVKCGECNENGLIQCPICC</sequence>
<dbReference type="CDD" id="cd03031">
    <property type="entry name" value="GRX_GRX_like"/>
    <property type="match status" value="1"/>
</dbReference>
<gene>
    <name evidence="3" type="ORF">CEURO_LOCUS2100</name>
</gene>
<dbReference type="InterPro" id="IPR002109">
    <property type="entry name" value="Glutaredoxin"/>
</dbReference>
<evidence type="ECO:0000259" key="2">
    <source>
        <dbReference type="Pfam" id="PF00462"/>
    </source>
</evidence>
<feature type="region of interest" description="Disordered" evidence="1">
    <location>
        <begin position="175"/>
        <end position="195"/>
    </location>
</feature>
<proteinExistence type="predicted"/>
<organism evidence="3 4">
    <name type="scientific">Cuscuta europaea</name>
    <name type="common">European dodder</name>
    <dbReference type="NCBI Taxonomy" id="41803"/>
    <lineage>
        <taxon>Eukaryota</taxon>
        <taxon>Viridiplantae</taxon>
        <taxon>Streptophyta</taxon>
        <taxon>Embryophyta</taxon>
        <taxon>Tracheophyta</taxon>
        <taxon>Spermatophyta</taxon>
        <taxon>Magnoliopsida</taxon>
        <taxon>eudicotyledons</taxon>
        <taxon>Gunneridae</taxon>
        <taxon>Pentapetalae</taxon>
        <taxon>asterids</taxon>
        <taxon>lamiids</taxon>
        <taxon>Solanales</taxon>
        <taxon>Convolvulaceae</taxon>
        <taxon>Cuscuteae</taxon>
        <taxon>Cuscuta</taxon>
        <taxon>Cuscuta subgen. Cuscuta</taxon>
    </lineage>
</organism>
<dbReference type="InterPro" id="IPR036249">
    <property type="entry name" value="Thioredoxin-like_sf"/>
</dbReference>
<dbReference type="SUPFAM" id="SSF52833">
    <property type="entry name" value="Thioredoxin-like"/>
    <property type="match status" value="1"/>
</dbReference>
<dbReference type="Pfam" id="PF23733">
    <property type="entry name" value="GRXCR1-2_C"/>
    <property type="match status" value="1"/>
</dbReference>
<dbReference type="PROSITE" id="PS51354">
    <property type="entry name" value="GLUTAREDOXIN_2"/>
    <property type="match status" value="1"/>
</dbReference>
<evidence type="ECO:0000313" key="3">
    <source>
        <dbReference type="EMBL" id="CAH9063715.1"/>
    </source>
</evidence>
<feature type="domain" description="Glutaredoxin" evidence="2">
    <location>
        <begin position="253"/>
        <end position="320"/>
    </location>
</feature>
<evidence type="ECO:0000313" key="4">
    <source>
        <dbReference type="Proteomes" id="UP001152484"/>
    </source>
</evidence>